<keyword evidence="2" id="KW-0285">Flavoprotein</keyword>
<evidence type="ECO:0000259" key="7">
    <source>
        <dbReference type="Pfam" id="PF14759"/>
    </source>
</evidence>
<evidence type="ECO:0000259" key="6">
    <source>
        <dbReference type="Pfam" id="PF07992"/>
    </source>
</evidence>
<evidence type="ECO:0000256" key="2">
    <source>
        <dbReference type="ARBA" id="ARBA00022630"/>
    </source>
</evidence>
<dbReference type="PANTHER" id="PTHR43557:SF2">
    <property type="entry name" value="RIESKE DOMAIN-CONTAINING PROTEIN-RELATED"/>
    <property type="match status" value="1"/>
</dbReference>
<dbReference type="Pfam" id="PF14759">
    <property type="entry name" value="Reductase_C"/>
    <property type="match status" value="1"/>
</dbReference>
<reference evidence="8" key="2">
    <citation type="submission" date="2020-09" db="EMBL/GenBank/DDBJ databases">
        <authorList>
            <person name="Sun Q."/>
            <person name="Zhou Y."/>
        </authorList>
    </citation>
    <scope>NUCLEOTIDE SEQUENCE</scope>
    <source>
        <strain evidence="8">CGMCC 1.15367</strain>
    </source>
</reference>
<feature type="region of interest" description="Disordered" evidence="5">
    <location>
        <begin position="384"/>
        <end position="421"/>
    </location>
</feature>
<dbReference type="Pfam" id="PF07992">
    <property type="entry name" value="Pyr_redox_2"/>
    <property type="match status" value="1"/>
</dbReference>
<organism evidence="8 9">
    <name type="scientific">Aureimonas endophytica</name>
    <dbReference type="NCBI Taxonomy" id="2027858"/>
    <lineage>
        <taxon>Bacteria</taxon>
        <taxon>Pseudomonadati</taxon>
        <taxon>Pseudomonadota</taxon>
        <taxon>Alphaproteobacteria</taxon>
        <taxon>Hyphomicrobiales</taxon>
        <taxon>Aurantimonadaceae</taxon>
        <taxon>Aureimonas</taxon>
    </lineage>
</organism>
<sequence length="421" mass="44455">MSASERGMVIVGAGECGVRAAFALREAGYEGPVHLVGDELHLPYERPPLSKASDDGLSLKVIRDEQAFRDHAIRHMRGQAVARIDRDARQVEFADGTRLGYDALLLATGARARRLPMAAGLSRVHTLRSYDDALAMSARLRPGGRVTVVGGGFIGLEFAALARGRGVAVTLLEAAPRLLMRAVPAEVAEAVQALHETNGVDLRIGAAISGMTEDADAVHIGFTDGTFLSADAALVGIGAEPATELASAAGLVVENGIRVDRNLRMSDPSIFAAGDCCSFPLGQDGTHVRLESWRNAQEQGELAARNMLGHGVEHSAVPWFWSDQYDHTLQIAGMATGTARTVRREIGDGAFLLFHLAKSGRLVAVSGFSPGIVREVGAGVTYVEPGDTSSRSTYPNAASANPACPARPTSAPRSGRHRARA</sequence>
<dbReference type="EMBL" id="BMIQ01000010">
    <property type="protein sequence ID" value="GGE22256.1"/>
    <property type="molecule type" value="Genomic_DNA"/>
</dbReference>
<protein>
    <submittedName>
        <fullName evidence="8">Ferredoxin reductase</fullName>
    </submittedName>
</protein>
<evidence type="ECO:0000256" key="5">
    <source>
        <dbReference type="SAM" id="MobiDB-lite"/>
    </source>
</evidence>
<dbReference type="PRINTS" id="PR00368">
    <property type="entry name" value="FADPNR"/>
</dbReference>
<proteinExistence type="predicted"/>
<evidence type="ECO:0000256" key="1">
    <source>
        <dbReference type="ARBA" id="ARBA00001974"/>
    </source>
</evidence>
<dbReference type="Proteomes" id="UP000644699">
    <property type="component" value="Unassembled WGS sequence"/>
</dbReference>
<dbReference type="Gene3D" id="3.50.50.60">
    <property type="entry name" value="FAD/NAD(P)-binding domain"/>
    <property type="match status" value="2"/>
</dbReference>
<dbReference type="GO" id="GO:0016651">
    <property type="term" value="F:oxidoreductase activity, acting on NAD(P)H"/>
    <property type="evidence" value="ECO:0007669"/>
    <property type="project" value="TreeGrafter"/>
</dbReference>
<feature type="domain" description="FAD/NAD(P)-binding" evidence="6">
    <location>
        <begin position="8"/>
        <end position="300"/>
    </location>
</feature>
<dbReference type="PRINTS" id="PR00469">
    <property type="entry name" value="PNDRDTASEII"/>
</dbReference>
<evidence type="ECO:0000313" key="9">
    <source>
        <dbReference type="Proteomes" id="UP000644699"/>
    </source>
</evidence>
<feature type="compositionally biased region" description="Low complexity" evidence="5">
    <location>
        <begin position="395"/>
        <end position="408"/>
    </location>
</feature>
<comment type="caution">
    <text evidence="8">The sequence shown here is derived from an EMBL/GenBank/DDBJ whole genome shotgun (WGS) entry which is preliminary data.</text>
</comment>
<evidence type="ECO:0000256" key="4">
    <source>
        <dbReference type="ARBA" id="ARBA00023002"/>
    </source>
</evidence>
<keyword evidence="4" id="KW-0560">Oxidoreductase</keyword>
<dbReference type="SUPFAM" id="SSF51905">
    <property type="entry name" value="FAD/NAD(P)-binding domain"/>
    <property type="match status" value="1"/>
</dbReference>
<reference evidence="8" key="1">
    <citation type="journal article" date="2014" name="Int. J. Syst. Evol. Microbiol.">
        <title>Complete genome sequence of Corynebacterium casei LMG S-19264T (=DSM 44701T), isolated from a smear-ripened cheese.</title>
        <authorList>
            <consortium name="US DOE Joint Genome Institute (JGI-PGF)"/>
            <person name="Walter F."/>
            <person name="Albersmeier A."/>
            <person name="Kalinowski J."/>
            <person name="Ruckert C."/>
        </authorList>
    </citation>
    <scope>NUCLEOTIDE SEQUENCE</scope>
    <source>
        <strain evidence="8">CGMCC 1.15367</strain>
    </source>
</reference>
<keyword evidence="3" id="KW-0274">FAD</keyword>
<dbReference type="InterPro" id="IPR050446">
    <property type="entry name" value="FAD-oxidoreductase/Apoptosis"/>
</dbReference>
<comment type="cofactor">
    <cofactor evidence="1">
        <name>FAD</name>
        <dbReference type="ChEBI" id="CHEBI:57692"/>
    </cofactor>
</comment>
<feature type="domain" description="Reductase C-terminal" evidence="7">
    <location>
        <begin position="319"/>
        <end position="367"/>
    </location>
</feature>
<dbReference type="InterPro" id="IPR016156">
    <property type="entry name" value="FAD/NAD-linked_Rdtase_dimer_sf"/>
</dbReference>
<dbReference type="AlphaFoldDB" id="A0A917ED95"/>
<gene>
    <name evidence="8" type="ORF">GCM10011390_47030</name>
</gene>
<accession>A0A917ED95</accession>
<dbReference type="SUPFAM" id="SSF55424">
    <property type="entry name" value="FAD/NAD-linked reductases, dimerisation (C-terminal) domain"/>
    <property type="match status" value="1"/>
</dbReference>
<dbReference type="InterPro" id="IPR036188">
    <property type="entry name" value="FAD/NAD-bd_sf"/>
</dbReference>
<evidence type="ECO:0000256" key="3">
    <source>
        <dbReference type="ARBA" id="ARBA00022827"/>
    </source>
</evidence>
<dbReference type="InterPro" id="IPR023753">
    <property type="entry name" value="FAD/NAD-binding_dom"/>
</dbReference>
<evidence type="ECO:0000313" key="8">
    <source>
        <dbReference type="EMBL" id="GGE22256.1"/>
    </source>
</evidence>
<dbReference type="InterPro" id="IPR028202">
    <property type="entry name" value="Reductase_C"/>
</dbReference>
<keyword evidence="9" id="KW-1185">Reference proteome</keyword>
<dbReference type="GO" id="GO:0005737">
    <property type="term" value="C:cytoplasm"/>
    <property type="evidence" value="ECO:0007669"/>
    <property type="project" value="TreeGrafter"/>
</dbReference>
<dbReference type="PANTHER" id="PTHR43557">
    <property type="entry name" value="APOPTOSIS-INDUCING FACTOR 1"/>
    <property type="match status" value="1"/>
</dbReference>
<name>A0A917ED95_9HYPH</name>
<dbReference type="Gene3D" id="3.30.390.30">
    <property type="match status" value="1"/>
</dbReference>